<evidence type="ECO:0000256" key="8">
    <source>
        <dbReference type="ARBA" id="ARBA00023326"/>
    </source>
</evidence>
<reference evidence="13" key="1">
    <citation type="submission" date="2016-10" db="EMBL/GenBank/DDBJ databases">
        <authorList>
            <person name="Varghese N."/>
            <person name="Submissions S."/>
        </authorList>
    </citation>
    <scope>NUCLEOTIDE SEQUENCE [LARGE SCALE GENOMIC DNA]</scope>
    <source>
        <strain evidence="13">PL19</strain>
    </source>
</reference>
<dbReference type="GO" id="GO:0030600">
    <property type="term" value="F:feruloyl esterase activity"/>
    <property type="evidence" value="ECO:0007669"/>
    <property type="project" value="InterPro"/>
</dbReference>
<dbReference type="SUPFAM" id="SSF53474">
    <property type="entry name" value="alpha/beta-Hydrolases"/>
    <property type="match status" value="1"/>
</dbReference>
<dbReference type="InterPro" id="IPR043595">
    <property type="entry name" value="FaeB/C/D"/>
</dbReference>
<evidence type="ECO:0000256" key="1">
    <source>
        <dbReference type="ARBA" id="ARBA00004613"/>
    </source>
</evidence>
<dbReference type="SUPFAM" id="SSF49384">
    <property type="entry name" value="Carbohydrate-binding domain"/>
    <property type="match status" value="1"/>
</dbReference>
<dbReference type="GO" id="GO:0005576">
    <property type="term" value="C:extracellular region"/>
    <property type="evidence" value="ECO:0007669"/>
    <property type="project" value="UniProtKB-SubCell"/>
</dbReference>
<keyword evidence="5" id="KW-0732">Signal</keyword>
<dbReference type="Pfam" id="PF00553">
    <property type="entry name" value="CBM_2"/>
    <property type="match status" value="1"/>
</dbReference>
<feature type="compositionally biased region" description="Low complexity" evidence="10">
    <location>
        <begin position="42"/>
        <end position="51"/>
    </location>
</feature>
<evidence type="ECO:0000256" key="4">
    <source>
        <dbReference type="ARBA" id="ARBA00022651"/>
    </source>
</evidence>
<protein>
    <submittedName>
        <fullName evidence="12">Poly(3-hydroxybutyrate) depolymerase</fullName>
    </submittedName>
</protein>
<evidence type="ECO:0000256" key="10">
    <source>
        <dbReference type="SAM" id="MobiDB-lite"/>
    </source>
</evidence>
<dbReference type="InterPro" id="IPR008965">
    <property type="entry name" value="CBM2/CBM3_carb-bd_dom_sf"/>
</dbReference>
<dbReference type="GO" id="GO:0045493">
    <property type="term" value="P:xylan catabolic process"/>
    <property type="evidence" value="ECO:0007669"/>
    <property type="project" value="UniProtKB-KW"/>
</dbReference>
<keyword evidence="6" id="KW-0378">Hydrolase</keyword>
<dbReference type="InterPro" id="IPR012291">
    <property type="entry name" value="CBM2_carb-bd_dom_sf"/>
</dbReference>
<evidence type="ECO:0000256" key="7">
    <source>
        <dbReference type="ARBA" id="ARBA00023277"/>
    </source>
</evidence>
<comment type="function">
    <text evidence="9">Involved in degradation of plant cell walls. Hydrolyzes the feruloyl-arabinose ester bond in arabinoxylans, and the feruloyl-galactose ester bond in pectin. Active against paranitrophenyl-acetate, methyl ferulate and wheat arabinoxylan.</text>
</comment>
<dbReference type="PROSITE" id="PS51173">
    <property type="entry name" value="CBM2"/>
    <property type="match status" value="1"/>
</dbReference>
<dbReference type="Gene3D" id="2.60.40.290">
    <property type="match status" value="1"/>
</dbReference>
<dbReference type="ESTHER" id="9actn-a0a1i4dmi0">
    <property type="family name" value="FaeC"/>
</dbReference>
<evidence type="ECO:0000256" key="2">
    <source>
        <dbReference type="ARBA" id="ARBA00010278"/>
    </source>
</evidence>
<dbReference type="InterPro" id="IPR001919">
    <property type="entry name" value="CBD2"/>
</dbReference>
<sequence length="454" mass="47249">MTRTARARSLLWTAVVAVLLVLGMDGIALGHGRGESTPPTTPRAAADTTATTATAATAAAAASSGCGRAPTLTSGTHTIQSGGRNRSFILRIPDGYDRDRPYRLVFGFHWLGGTSTDVATGRTVDTGTWAYYGLQRLADESAVFVAPQGLDNGWANTGGRDTAFVDDMIRRIEADLCVDQEQRFALGFSYGGAMSYSLACSRATVFRAVAVQSAGVLSGCDDGTRPIAYFGVHGLRDSVLGISGGRAMRDRFVGNNGCTPQNPPEPAQGSLSHRITAYSGCSADHPVVWAAFDEGHIAAPQDGAPGDSGSRTWLPAEIWKFFSQFDTSDPGPDPEPEPEPEPEPATCRVTATVNAWNTGLTSSITITNTGTTAIEGWSLALTLPDGQTITSGWNAQYSPASGRVTARNVSYNATIAPGASVDIGFQATHTGDTAQPGSYALNGTACAAAGGSRS</sequence>
<gene>
    <name evidence="12" type="ORF">SAMN05192584_110178</name>
</gene>
<dbReference type="Gene3D" id="3.40.50.1820">
    <property type="entry name" value="alpha/beta hydrolase"/>
    <property type="match status" value="1"/>
</dbReference>
<organism evidence="12 13">
    <name type="scientific">Streptomyces pini</name>
    <dbReference type="NCBI Taxonomy" id="1520580"/>
    <lineage>
        <taxon>Bacteria</taxon>
        <taxon>Bacillati</taxon>
        <taxon>Actinomycetota</taxon>
        <taxon>Actinomycetes</taxon>
        <taxon>Kitasatosporales</taxon>
        <taxon>Streptomycetaceae</taxon>
        <taxon>Streptomyces</taxon>
    </lineage>
</organism>
<accession>A0A1I4DMI0</accession>
<evidence type="ECO:0000256" key="3">
    <source>
        <dbReference type="ARBA" id="ARBA00022525"/>
    </source>
</evidence>
<dbReference type="Proteomes" id="UP000198928">
    <property type="component" value="Unassembled WGS sequence"/>
</dbReference>
<keyword evidence="3" id="KW-0964">Secreted</keyword>
<dbReference type="PANTHER" id="PTHR38050">
    <property type="match status" value="1"/>
</dbReference>
<dbReference type="GO" id="GO:0004553">
    <property type="term" value="F:hydrolase activity, hydrolyzing O-glycosyl compounds"/>
    <property type="evidence" value="ECO:0007669"/>
    <property type="project" value="InterPro"/>
</dbReference>
<dbReference type="InterPro" id="IPR029058">
    <property type="entry name" value="AB_hydrolase_fold"/>
</dbReference>
<feature type="domain" description="CBM2" evidence="11">
    <location>
        <begin position="340"/>
        <end position="449"/>
    </location>
</feature>
<comment type="subcellular location">
    <subcellularLocation>
        <location evidence="1">Secreted</location>
    </subcellularLocation>
</comment>
<name>A0A1I4DMI0_9ACTN</name>
<feature type="compositionally biased region" description="Acidic residues" evidence="10">
    <location>
        <begin position="332"/>
        <end position="342"/>
    </location>
</feature>
<dbReference type="SMART" id="SM00637">
    <property type="entry name" value="CBD_II"/>
    <property type="match status" value="1"/>
</dbReference>
<comment type="similarity">
    <text evidence="2">Belongs to the faeC family.</text>
</comment>
<keyword evidence="7" id="KW-0119">Carbohydrate metabolism</keyword>
<feature type="region of interest" description="Disordered" evidence="10">
    <location>
        <begin position="324"/>
        <end position="345"/>
    </location>
</feature>
<dbReference type="GO" id="GO:0030247">
    <property type="term" value="F:polysaccharide binding"/>
    <property type="evidence" value="ECO:0007669"/>
    <property type="project" value="UniProtKB-UniRule"/>
</dbReference>
<feature type="region of interest" description="Disordered" evidence="10">
    <location>
        <begin position="30"/>
        <end position="51"/>
    </location>
</feature>
<dbReference type="EMBL" id="FOSG01000010">
    <property type="protein sequence ID" value="SFK94485.1"/>
    <property type="molecule type" value="Genomic_DNA"/>
</dbReference>
<evidence type="ECO:0000256" key="5">
    <source>
        <dbReference type="ARBA" id="ARBA00022729"/>
    </source>
</evidence>
<dbReference type="RefSeq" id="WP_217655877.1">
    <property type="nucleotide sequence ID" value="NZ_FOSG01000010.1"/>
</dbReference>
<dbReference type="PANTHER" id="PTHR38050:SF1">
    <property type="entry name" value="FERULOYL ESTERASE C"/>
    <property type="match status" value="1"/>
</dbReference>
<evidence type="ECO:0000256" key="6">
    <source>
        <dbReference type="ARBA" id="ARBA00022801"/>
    </source>
</evidence>
<evidence type="ECO:0000256" key="9">
    <source>
        <dbReference type="ARBA" id="ARBA00025250"/>
    </source>
</evidence>
<keyword evidence="4" id="KW-0858">Xylan degradation</keyword>
<dbReference type="AlphaFoldDB" id="A0A1I4DMI0"/>
<proteinExistence type="inferred from homology"/>
<evidence type="ECO:0000313" key="13">
    <source>
        <dbReference type="Proteomes" id="UP000198928"/>
    </source>
</evidence>
<keyword evidence="8" id="KW-0624">Polysaccharide degradation</keyword>
<evidence type="ECO:0000313" key="12">
    <source>
        <dbReference type="EMBL" id="SFK94485.1"/>
    </source>
</evidence>
<evidence type="ECO:0000259" key="11">
    <source>
        <dbReference type="PROSITE" id="PS51173"/>
    </source>
</evidence>
<keyword evidence="13" id="KW-1185">Reference proteome</keyword>